<dbReference type="InterPro" id="IPR025997">
    <property type="entry name" value="SBP_2_dom"/>
</dbReference>
<feature type="domain" description="Periplasmic binding protein" evidence="4">
    <location>
        <begin position="49"/>
        <end position="292"/>
    </location>
</feature>
<proteinExistence type="inferred from homology"/>
<organism evidence="5 6">
    <name type="scientific">Neobacillus pocheonensis</name>
    <dbReference type="NCBI Taxonomy" id="363869"/>
    <lineage>
        <taxon>Bacteria</taxon>
        <taxon>Bacillati</taxon>
        <taxon>Bacillota</taxon>
        <taxon>Bacilli</taxon>
        <taxon>Bacillales</taxon>
        <taxon>Bacillaceae</taxon>
        <taxon>Neobacillus</taxon>
    </lineage>
</organism>
<keyword evidence="3" id="KW-0732">Signal</keyword>
<dbReference type="CDD" id="cd19969">
    <property type="entry name" value="PBP1_ABC_sugar_binding-like"/>
    <property type="match status" value="1"/>
</dbReference>
<gene>
    <name evidence="5" type="ORF">NDK43_01070</name>
</gene>
<reference evidence="5 6" key="1">
    <citation type="submission" date="2022-06" db="EMBL/GenBank/DDBJ databases">
        <authorList>
            <person name="Jeon C.O."/>
        </authorList>
    </citation>
    <scope>NUCLEOTIDE SEQUENCE [LARGE SCALE GENOMIC DNA]</scope>
    <source>
        <strain evidence="5 6">KCTC 13943</strain>
    </source>
</reference>
<dbReference type="PANTHER" id="PTHR46847">
    <property type="entry name" value="D-ALLOSE-BINDING PERIPLASMIC PROTEIN-RELATED"/>
    <property type="match status" value="1"/>
</dbReference>
<name>A0ABT0W6P1_9BACI</name>
<dbReference type="EMBL" id="JAMQCR010000001">
    <property type="protein sequence ID" value="MCM2531278.1"/>
    <property type="molecule type" value="Genomic_DNA"/>
</dbReference>
<evidence type="ECO:0000256" key="3">
    <source>
        <dbReference type="ARBA" id="ARBA00022729"/>
    </source>
</evidence>
<sequence length="325" mass="35891">MKKLITINILLFSIFFFFLYEAHNKWYSPNSMGQSNGGLQGEVNEKYVMITFQSGIDYWKNAIKGFEDAANELNVSVEYRGATQHDVHEQITVLEKIIAQKPAGIALSAINANELKDSINKAIDAGIPVVLFDSDSPTSKTHSFLGTNNYNAGVEAAEKLAHLIGGKGKVAIVTILNQLNHQERTKGFQETMEKEYPGIKIVAIKDGKGDQVVSRKVTADIIDQNQDLNGIFMTEGDEGLGGSEAIQNKNVKIISFDTDKETLDLIKAGKISATIAQDTWNMGYWSLNFLFHLKHKLTPSPGNPPYVDTGISIVTKDNVENFYAK</sequence>
<evidence type="ECO:0000259" key="4">
    <source>
        <dbReference type="Pfam" id="PF13407"/>
    </source>
</evidence>
<dbReference type="SUPFAM" id="SSF53822">
    <property type="entry name" value="Periplasmic binding protein-like I"/>
    <property type="match status" value="1"/>
</dbReference>
<dbReference type="Proteomes" id="UP001523262">
    <property type="component" value="Unassembled WGS sequence"/>
</dbReference>
<evidence type="ECO:0000313" key="6">
    <source>
        <dbReference type="Proteomes" id="UP001523262"/>
    </source>
</evidence>
<dbReference type="Pfam" id="PF13407">
    <property type="entry name" value="Peripla_BP_4"/>
    <property type="match status" value="1"/>
</dbReference>
<comment type="similarity">
    <text evidence="2">Belongs to the bacterial solute-binding protein 2 family.</text>
</comment>
<keyword evidence="6" id="KW-1185">Reference proteome</keyword>
<dbReference type="PANTHER" id="PTHR46847:SF1">
    <property type="entry name" value="D-ALLOSE-BINDING PERIPLASMIC PROTEIN-RELATED"/>
    <property type="match status" value="1"/>
</dbReference>
<evidence type="ECO:0000256" key="2">
    <source>
        <dbReference type="ARBA" id="ARBA00007639"/>
    </source>
</evidence>
<dbReference type="Gene3D" id="3.40.50.2300">
    <property type="match status" value="2"/>
</dbReference>
<comment type="subcellular location">
    <subcellularLocation>
        <location evidence="1">Cell envelope</location>
    </subcellularLocation>
</comment>
<evidence type="ECO:0000313" key="5">
    <source>
        <dbReference type="EMBL" id="MCM2531278.1"/>
    </source>
</evidence>
<comment type="caution">
    <text evidence="5">The sequence shown here is derived from an EMBL/GenBank/DDBJ whole genome shotgun (WGS) entry which is preliminary data.</text>
</comment>
<dbReference type="InterPro" id="IPR028082">
    <property type="entry name" value="Peripla_BP_I"/>
</dbReference>
<evidence type="ECO:0000256" key="1">
    <source>
        <dbReference type="ARBA" id="ARBA00004196"/>
    </source>
</evidence>
<accession>A0ABT0W6P1</accession>
<protein>
    <submittedName>
        <fullName evidence="5">Substrate-binding domain-containing protein</fullName>
    </submittedName>
</protein>